<dbReference type="Pfam" id="PF07730">
    <property type="entry name" value="HisKA_3"/>
    <property type="match status" value="1"/>
</dbReference>
<feature type="transmembrane region" description="Helical" evidence="10">
    <location>
        <begin position="12"/>
        <end position="30"/>
    </location>
</feature>
<evidence type="ECO:0000256" key="6">
    <source>
        <dbReference type="ARBA" id="ARBA00022777"/>
    </source>
</evidence>
<evidence type="ECO:0000256" key="9">
    <source>
        <dbReference type="SAM" id="MobiDB-lite"/>
    </source>
</evidence>
<dbReference type="PANTHER" id="PTHR24421:SF10">
    <property type="entry name" value="NITRATE_NITRITE SENSOR PROTEIN NARQ"/>
    <property type="match status" value="1"/>
</dbReference>
<name>A0ABT0IZK5_9MICO</name>
<evidence type="ECO:0000256" key="2">
    <source>
        <dbReference type="ARBA" id="ARBA00012438"/>
    </source>
</evidence>
<dbReference type="InterPro" id="IPR011712">
    <property type="entry name" value="Sig_transdc_His_kin_sub3_dim/P"/>
</dbReference>
<dbReference type="GO" id="GO:0016301">
    <property type="term" value="F:kinase activity"/>
    <property type="evidence" value="ECO:0007669"/>
    <property type="project" value="UniProtKB-KW"/>
</dbReference>
<feature type="transmembrane region" description="Helical" evidence="10">
    <location>
        <begin position="63"/>
        <end position="79"/>
    </location>
</feature>
<dbReference type="PANTHER" id="PTHR24421">
    <property type="entry name" value="NITRATE/NITRITE SENSOR PROTEIN NARX-RELATED"/>
    <property type="match status" value="1"/>
</dbReference>
<dbReference type="EC" id="2.7.13.3" evidence="2"/>
<feature type="transmembrane region" description="Helical" evidence="10">
    <location>
        <begin position="134"/>
        <end position="154"/>
    </location>
</feature>
<feature type="region of interest" description="Disordered" evidence="9">
    <location>
        <begin position="395"/>
        <end position="421"/>
    </location>
</feature>
<keyword evidence="6 12" id="KW-0418">Kinase</keyword>
<evidence type="ECO:0000313" key="12">
    <source>
        <dbReference type="EMBL" id="MCK9792632.1"/>
    </source>
</evidence>
<evidence type="ECO:0000256" key="5">
    <source>
        <dbReference type="ARBA" id="ARBA00022741"/>
    </source>
</evidence>
<evidence type="ECO:0000256" key="8">
    <source>
        <dbReference type="ARBA" id="ARBA00023012"/>
    </source>
</evidence>
<protein>
    <recommendedName>
        <fullName evidence="2">histidine kinase</fullName>
        <ecNumber evidence="2">2.7.13.3</ecNumber>
    </recommendedName>
</protein>
<evidence type="ECO:0000256" key="7">
    <source>
        <dbReference type="ARBA" id="ARBA00022840"/>
    </source>
</evidence>
<evidence type="ECO:0000259" key="11">
    <source>
        <dbReference type="Pfam" id="PF07730"/>
    </source>
</evidence>
<keyword evidence="8" id="KW-0902">Two-component regulatory system</keyword>
<feature type="compositionally biased region" description="Basic and acidic residues" evidence="9">
    <location>
        <begin position="406"/>
        <end position="421"/>
    </location>
</feature>
<keyword evidence="5" id="KW-0547">Nucleotide-binding</keyword>
<keyword evidence="13" id="KW-1185">Reference proteome</keyword>
<keyword evidence="4" id="KW-0808">Transferase</keyword>
<keyword evidence="3" id="KW-0597">Phosphoprotein</keyword>
<dbReference type="SUPFAM" id="SSF55874">
    <property type="entry name" value="ATPase domain of HSP90 chaperone/DNA topoisomerase II/histidine kinase"/>
    <property type="match status" value="1"/>
</dbReference>
<evidence type="ECO:0000256" key="10">
    <source>
        <dbReference type="SAM" id="Phobius"/>
    </source>
</evidence>
<feature type="transmembrane region" description="Helical" evidence="10">
    <location>
        <begin position="42"/>
        <end position="58"/>
    </location>
</feature>
<evidence type="ECO:0000256" key="4">
    <source>
        <dbReference type="ARBA" id="ARBA00022679"/>
    </source>
</evidence>
<gene>
    <name evidence="12" type="ORF">M1843_02585</name>
</gene>
<evidence type="ECO:0000313" key="13">
    <source>
        <dbReference type="Proteomes" id="UP001651050"/>
    </source>
</evidence>
<dbReference type="Proteomes" id="UP001651050">
    <property type="component" value="Unassembled WGS sequence"/>
</dbReference>
<dbReference type="InterPro" id="IPR036890">
    <property type="entry name" value="HATPase_C_sf"/>
</dbReference>
<keyword evidence="7" id="KW-0067">ATP-binding</keyword>
<evidence type="ECO:0000256" key="3">
    <source>
        <dbReference type="ARBA" id="ARBA00022553"/>
    </source>
</evidence>
<keyword evidence="10" id="KW-1133">Transmembrane helix</keyword>
<dbReference type="InterPro" id="IPR050482">
    <property type="entry name" value="Sensor_HK_TwoCompSys"/>
</dbReference>
<keyword evidence="10" id="KW-0812">Transmembrane</keyword>
<evidence type="ECO:0000256" key="1">
    <source>
        <dbReference type="ARBA" id="ARBA00000085"/>
    </source>
</evidence>
<dbReference type="EMBL" id="JALQCY010000001">
    <property type="protein sequence ID" value="MCK9792632.1"/>
    <property type="molecule type" value="Genomic_DNA"/>
</dbReference>
<reference evidence="12 13" key="1">
    <citation type="submission" date="2022-02" db="EMBL/GenBank/DDBJ databases">
        <title>The car tank lid bacteriome: a reservoir of bacteria with potential in bioremediation of fuel.</title>
        <authorList>
            <person name="Vidal-Verdu A."/>
            <person name="Gomez-Martinez D."/>
            <person name="Latorre-Perez A."/>
            <person name="Pereto J."/>
            <person name="Porcar M."/>
        </authorList>
    </citation>
    <scope>NUCLEOTIDE SEQUENCE [LARGE SCALE GENOMIC DNA]</scope>
    <source>
        <strain evidence="12 13">4D.3</strain>
    </source>
</reference>
<organism evidence="12 13">
    <name type="scientific">Isoptericola peretonis</name>
    <dbReference type="NCBI Taxonomy" id="2918523"/>
    <lineage>
        <taxon>Bacteria</taxon>
        <taxon>Bacillati</taxon>
        <taxon>Actinomycetota</taxon>
        <taxon>Actinomycetes</taxon>
        <taxon>Micrococcales</taxon>
        <taxon>Promicromonosporaceae</taxon>
        <taxon>Isoptericola</taxon>
    </lineage>
</organism>
<keyword evidence="10" id="KW-0472">Membrane</keyword>
<accession>A0ABT0IZK5</accession>
<comment type="catalytic activity">
    <reaction evidence="1">
        <text>ATP + protein L-histidine = ADP + protein N-phospho-L-histidine.</text>
        <dbReference type="EC" id="2.7.13.3"/>
    </reaction>
</comment>
<feature type="domain" description="Signal transduction histidine kinase subgroup 3 dimerisation and phosphoacceptor" evidence="11">
    <location>
        <begin position="179"/>
        <end position="242"/>
    </location>
</feature>
<dbReference type="CDD" id="cd16917">
    <property type="entry name" value="HATPase_UhpB-NarQ-NarX-like"/>
    <property type="match status" value="1"/>
</dbReference>
<dbReference type="Gene3D" id="3.30.565.10">
    <property type="entry name" value="Histidine kinase-like ATPase, C-terminal domain"/>
    <property type="match status" value="1"/>
</dbReference>
<sequence>MDRGPLDRWRPRLFLALTLAVVVTVGTLGASHWQPGARDLDALGMLLALVGPVVLLTLPRRPVLAVLLAVGAIGSYLALGYAWGPAIGGAVGVLVMVLLTGPAARARVIAWSGAALMWGAVVAAAALRDDPARLAGLLGGAAWTAVALLVATGIRERVARAAALRAARAERERTAVATERLRIARELHDVLAHSLSAIHVQAGVGLHLLDRDTEQARSALASIKTTSRDALDEVRAVLGIVRGEDPAGDTVPAEPRTPTWDLGALPRLAEPLRARGVAVRFDVDPALRPDGAVPAHLAGVAFRVVQEALTNVGRHAPRARSVVVRVARDGPVLRVTVADDGGPAGPLDENRPGYGLRGMRERVEGAGGTLRTGHHGTGAAGAGVGYVVDAAVPLGAAPAADGPGRGSDRPDAEPDRSGGDA</sequence>
<feature type="transmembrane region" description="Helical" evidence="10">
    <location>
        <begin position="108"/>
        <end position="128"/>
    </location>
</feature>
<dbReference type="RefSeq" id="WP_416342489.1">
    <property type="nucleotide sequence ID" value="NZ_JALQCY010000001.1"/>
</dbReference>
<dbReference type="Gene3D" id="1.20.5.1930">
    <property type="match status" value="1"/>
</dbReference>
<proteinExistence type="predicted"/>
<comment type="caution">
    <text evidence="12">The sequence shown here is derived from an EMBL/GenBank/DDBJ whole genome shotgun (WGS) entry which is preliminary data.</text>
</comment>